<dbReference type="CDD" id="cd04276">
    <property type="entry name" value="ZnMc_MMP_like_2"/>
    <property type="match status" value="1"/>
</dbReference>
<dbReference type="Pfam" id="PF17148">
    <property type="entry name" value="DUF5117"/>
    <property type="match status" value="1"/>
</dbReference>
<dbReference type="AlphaFoldDB" id="A0A381QD44"/>
<organism evidence="5">
    <name type="scientific">marine metagenome</name>
    <dbReference type="NCBI Taxonomy" id="408172"/>
    <lineage>
        <taxon>unclassified sequences</taxon>
        <taxon>metagenomes</taxon>
        <taxon>ecological metagenomes</taxon>
    </lineage>
</organism>
<dbReference type="SUPFAM" id="SSF55486">
    <property type="entry name" value="Metalloproteases ('zincins'), catalytic domain"/>
    <property type="match status" value="1"/>
</dbReference>
<dbReference type="InterPro" id="IPR033413">
    <property type="entry name" value="DUF5117"/>
</dbReference>
<evidence type="ECO:0000259" key="3">
    <source>
        <dbReference type="Pfam" id="PF17148"/>
    </source>
</evidence>
<name>A0A381QD44_9ZZZZ</name>
<feature type="domain" description="DUF5118" evidence="4">
    <location>
        <begin position="42"/>
        <end position="89"/>
    </location>
</feature>
<dbReference type="EMBL" id="UINC01001273">
    <property type="protein sequence ID" value="SUZ76319.1"/>
    <property type="molecule type" value="Genomic_DNA"/>
</dbReference>
<evidence type="ECO:0000313" key="5">
    <source>
        <dbReference type="EMBL" id="SUZ76319.1"/>
    </source>
</evidence>
<evidence type="ECO:0008006" key="6">
    <source>
        <dbReference type="Google" id="ProtNLM"/>
    </source>
</evidence>
<dbReference type="Pfam" id="PF17162">
    <property type="entry name" value="DUF5118"/>
    <property type="match status" value="1"/>
</dbReference>
<reference evidence="5" key="1">
    <citation type="submission" date="2018-05" db="EMBL/GenBank/DDBJ databases">
        <authorList>
            <person name="Lanie J.A."/>
            <person name="Ng W.-L."/>
            <person name="Kazmierczak K.M."/>
            <person name="Andrzejewski T.M."/>
            <person name="Davidsen T.M."/>
            <person name="Wayne K.J."/>
            <person name="Tettelin H."/>
            <person name="Glass J.I."/>
            <person name="Rusch D."/>
            <person name="Podicherti R."/>
            <person name="Tsui H.-C.T."/>
            <person name="Winkler M.E."/>
        </authorList>
    </citation>
    <scope>NUCLEOTIDE SEQUENCE</scope>
</reference>
<evidence type="ECO:0000259" key="4">
    <source>
        <dbReference type="Pfam" id="PF17162"/>
    </source>
</evidence>
<protein>
    <recommendedName>
        <fullName evidence="6">Zinc-dependent metalloprotease</fullName>
    </recommendedName>
</protein>
<dbReference type="InterPro" id="IPR034032">
    <property type="entry name" value="Zn_MMP-like_bac"/>
</dbReference>
<dbReference type="PANTHER" id="PTHR38478">
    <property type="entry name" value="PEPTIDASE M1A AND M12B"/>
    <property type="match status" value="1"/>
</dbReference>
<feature type="domain" description="DUF5117" evidence="3">
    <location>
        <begin position="98"/>
        <end position="285"/>
    </location>
</feature>
<accession>A0A381QD44</accession>
<feature type="region of interest" description="Disordered" evidence="1">
    <location>
        <begin position="26"/>
        <end position="47"/>
    </location>
</feature>
<feature type="domain" description="EcxA zinc-binding" evidence="2">
    <location>
        <begin position="419"/>
        <end position="720"/>
    </location>
</feature>
<dbReference type="InterPro" id="IPR032534">
    <property type="entry name" value="EcxA_zinc-bd"/>
</dbReference>
<dbReference type="Pfam" id="PF16313">
    <property type="entry name" value="DUF4953"/>
    <property type="match status" value="1"/>
</dbReference>
<dbReference type="PANTHER" id="PTHR38478:SF1">
    <property type="entry name" value="ZINC DEPENDENT METALLOPROTEASE DOMAIN LIPOPROTEIN"/>
    <property type="match status" value="1"/>
</dbReference>
<evidence type="ECO:0000256" key="1">
    <source>
        <dbReference type="SAM" id="MobiDB-lite"/>
    </source>
</evidence>
<gene>
    <name evidence="5" type="ORF">METZ01_LOCUS29173</name>
</gene>
<dbReference type="InterPro" id="IPR033428">
    <property type="entry name" value="DUF5118"/>
</dbReference>
<proteinExistence type="predicted"/>
<evidence type="ECO:0000259" key="2">
    <source>
        <dbReference type="Pfam" id="PF16313"/>
    </source>
</evidence>
<sequence>MRQRLLTPLILFAITFAVTHTHLEASLTQQEEEQEENPGDDKSYSDVVTSEAVTSTGLFTTHMIGDDLYYEIPLNELGREMLLLTRIAKSADGSGYGGSKVNTSVVRWDRRNKRVFLRLVSHQNYADDGEPIARAVANSNFEPVIHTFEIETFSNDSSALVIDVTDLFTDDVPMLGLQKNRRETYGVRRVDPERTFVLRSSAYPRNVEVRRVLTYEASEPPSNDPTNTLSMEMHHSMLALPDNPMQPRLCDERVGFFSTSQIDYGLDEQRATERCFITRWRLEPSDPTAFARGELVDPVEPIIYYIDPATPMKWRPYLKQGLEDWQIAFEAAGFSNAIIARDAPTPDEDPDWNAEDARYSVIRYLASTVQNASGPHVHDPRTGEILESDIQWYHNVMNLLRNWFFIQTAAANPDARGVEFSDEVMGELIRFVSSHEVGHTLGLQHNMQSSAAYPVDSLRTRFPCRMGIAPSIMDYARFNYVAQPGDDTCFMPAIGPYDQFAIEWGYRPMPGENELSEREGLREMVVTQTADPVYRFSSPTGADPTALTEAIGDDAMRASDLGIANLKRIVDNLKAWTYQAGEDFSDLEELYTNVIGQWNRYSGHVLTNIGGVILTRKRQGQEGVQYERVPKEKQERAMDYLNNQVFATPTWMLRSDILNQFQDSGAPDVVRQRQVSTLNQVLNTDRMKRLIEQEAFHASGAYSLGEMLSDLRNGVWSELASGDDTDVYRRNLQRAYLGRMDELMSDEDALQTDIAPYVRAHLNSLLEGLLQERQARNGANPNATALHYDDSMARIQTMLEPNG</sequence>